<comment type="catalytic activity">
    <reaction evidence="15">
        <text>a CDP-1,2-diacyl-sn-glycerol + sn-glycerol 3-phosphate = a 1,2-diacyl-sn-glycero-3-phospho-(1'-sn-glycero-3'-phosphate) + CMP + H(+)</text>
        <dbReference type="Rhea" id="RHEA:12593"/>
        <dbReference type="ChEBI" id="CHEBI:15378"/>
        <dbReference type="ChEBI" id="CHEBI:57597"/>
        <dbReference type="ChEBI" id="CHEBI:58332"/>
        <dbReference type="ChEBI" id="CHEBI:60110"/>
        <dbReference type="ChEBI" id="CHEBI:60377"/>
        <dbReference type="EC" id="2.7.8.5"/>
    </reaction>
</comment>
<evidence type="ECO:0000256" key="9">
    <source>
        <dbReference type="ARBA" id="ARBA00022692"/>
    </source>
</evidence>
<evidence type="ECO:0000256" key="5">
    <source>
        <dbReference type="ARBA" id="ARBA00013170"/>
    </source>
</evidence>
<keyword evidence="19" id="KW-1185">Reference proteome</keyword>
<dbReference type="OrthoDB" id="9796672at2"/>
<evidence type="ECO:0000256" key="12">
    <source>
        <dbReference type="ARBA" id="ARBA00023136"/>
    </source>
</evidence>
<dbReference type="InterPro" id="IPR048254">
    <property type="entry name" value="CDP_ALCOHOL_P_TRANSF_CS"/>
</dbReference>
<evidence type="ECO:0000256" key="4">
    <source>
        <dbReference type="ARBA" id="ARBA00010441"/>
    </source>
</evidence>
<dbReference type="EMBL" id="QAYG01000005">
    <property type="protein sequence ID" value="PTW60028.1"/>
    <property type="molecule type" value="Genomic_DNA"/>
</dbReference>
<evidence type="ECO:0000256" key="6">
    <source>
        <dbReference type="ARBA" id="ARBA00014944"/>
    </source>
</evidence>
<comment type="caution">
    <text evidence="18">The sequence shown here is derived from an EMBL/GenBank/DDBJ whole genome shotgun (WGS) entry which is preliminary data.</text>
</comment>
<keyword evidence="11" id="KW-0443">Lipid metabolism</keyword>
<keyword evidence="8 16" id="KW-0808">Transferase</keyword>
<evidence type="ECO:0000313" key="19">
    <source>
        <dbReference type="Proteomes" id="UP000244081"/>
    </source>
</evidence>
<dbReference type="Gene3D" id="1.20.120.1760">
    <property type="match status" value="1"/>
</dbReference>
<dbReference type="GO" id="GO:0008444">
    <property type="term" value="F:CDP-diacylglycerol-glycerol-3-phosphate 3-phosphatidyltransferase activity"/>
    <property type="evidence" value="ECO:0007669"/>
    <property type="project" value="UniProtKB-EC"/>
</dbReference>
<comment type="pathway">
    <text evidence="2">Phospholipid metabolism; phosphatidylglycerol biosynthesis; phosphatidylglycerol from CDP-diacylglycerol: step 1/2.</text>
</comment>
<comment type="subcellular location">
    <subcellularLocation>
        <location evidence="1">Membrane</location>
        <topology evidence="1">Multi-pass membrane protein</topology>
    </subcellularLocation>
</comment>
<dbReference type="InterPro" id="IPR050324">
    <property type="entry name" value="CDP-alcohol_PTase-I"/>
</dbReference>
<evidence type="ECO:0000256" key="10">
    <source>
        <dbReference type="ARBA" id="ARBA00022989"/>
    </source>
</evidence>
<keyword evidence="12 17" id="KW-0472">Membrane</keyword>
<comment type="pathway">
    <text evidence="3">Lipid metabolism.</text>
</comment>
<dbReference type="GO" id="GO:0016020">
    <property type="term" value="C:membrane"/>
    <property type="evidence" value="ECO:0007669"/>
    <property type="project" value="UniProtKB-SubCell"/>
</dbReference>
<dbReference type="Proteomes" id="UP000244081">
    <property type="component" value="Unassembled WGS sequence"/>
</dbReference>
<keyword evidence="13" id="KW-0594">Phospholipid biosynthesis</keyword>
<evidence type="ECO:0000256" key="11">
    <source>
        <dbReference type="ARBA" id="ARBA00023098"/>
    </source>
</evidence>
<dbReference type="InterPro" id="IPR043130">
    <property type="entry name" value="CDP-OH_PTrfase_TM_dom"/>
</dbReference>
<dbReference type="EC" id="2.7.8.5" evidence="5"/>
<dbReference type="RefSeq" id="WP_107990338.1">
    <property type="nucleotide sequence ID" value="NZ_QAYG01000005.1"/>
</dbReference>
<gene>
    <name evidence="18" type="ORF">C8N35_10528</name>
</gene>
<name>A0A2T5V8E4_9HYPH</name>
<feature type="transmembrane region" description="Helical" evidence="17">
    <location>
        <begin position="149"/>
        <end position="168"/>
    </location>
</feature>
<feature type="transmembrane region" description="Helical" evidence="17">
    <location>
        <begin position="68"/>
        <end position="89"/>
    </location>
</feature>
<dbReference type="PROSITE" id="PS00379">
    <property type="entry name" value="CDP_ALCOHOL_P_TRANSF"/>
    <property type="match status" value="1"/>
</dbReference>
<keyword evidence="14" id="KW-1208">Phospholipid metabolism</keyword>
<evidence type="ECO:0000256" key="3">
    <source>
        <dbReference type="ARBA" id="ARBA00005189"/>
    </source>
</evidence>
<evidence type="ECO:0000256" key="13">
    <source>
        <dbReference type="ARBA" id="ARBA00023209"/>
    </source>
</evidence>
<organism evidence="18 19">
    <name type="scientific">Breoghania corrubedonensis</name>
    <dbReference type="NCBI Taxonomy" id="665038"/>
    <lineage>
        <taxon>Bacteria</taxon>
        <taxon>Pseudomonadati</taxon>
        <taxon>Pseudomonadota</taxon>
        <taxon>Alphaproteobacteria</taxon>
        <taxon>Hyphomicrobiales</taxon>
        <taxon>Stappiaceae</taxon>
        <taxon>Breoghania</taxon>
    </lineage>
</organism>
<sequence length="191" mass="20204">MTLPNLISVLRLLLVPAIVTLIISGDDLAAFWVFVLAGLSDAADGIIARRFGLFSELGAYLDPLADKALLVSIYLSLGLIAALPAWLVILVISRDILIVGAVILSWVMGRPVEMKPLMVSKVNTTAQITLAAIVLAEAGLELSTGGLRLLLVYAVAALTTISTAAYLVEWLRFMAGNESGAGKKMPKGTDE</sequence>
<dbReference type="Pfam" id="PF01066">
    <property type="entry name" value="CDP-OH_P_transf"/>
    <property type="match status" value="1"/>
</dbReference>
<keyword evidence="10 17" id="KW-1133">Transmembrane helix</keyword>
<evidence type="ECO:0000256" key="1">
    <source>
        <dbReference type="ARBA" id="ARBA00004141"/>
    </source>
</evidence>
<dbReference type="InterPro" id="IPR004570">
    <property type="entry name" value="Phosphatidylglycerol_P_synth"/>
</dbReference>
<dbReference type="InterPro" id="IPR000462">
    <property type="entry name" value="CDP-OH_P_trans"/>
</dbReference>
<evidence type="ECO:0000313" key="18">
    <source>
        <dbReference type="EMBL" id="PTW60028.1"/>
    </source>
</evidence>
<dbReference type="PANTHER" id="PTHR14269">
    <property type="entry name" value="CDP-DIACYLGLYCEROL--GLYCEROL-3-PHOSPHATE 3-PHOSPHATIDYLTRANSFERASE-RELATED"/>
    <property type="match status" value="1"/>
</dbReference>
<dbReference type="FunFam" id="1.20.120.1760:FF:000033">
    <property type="entry name" value="CDP-alcohol phosphatidyltransferase"/>
    <property type="match status" value="1"/>
</dbReference>
<evidence type="ECO:0000256" key="8">
    <source>
        <dbReference type="ARBA" id="ARBA00022679"/>
    </source>
</evidence>
<evidence type="ECO:0000256" key="17">
    <source>
        <dbReference type="SAM" id="Phobius"/>
    </source>
</evidence>
<keyword evidence="9 17" id="KW-0812">Transmembrane</keyword>
<evidence type="ECO:0000256" key="2">
    <source>
        <dbReference type="ARBA" id="ARBA00005042"/>
    </source>
</evidence>
<accession>A0A2T5V8E4</accession>
<dbReference type="PIRSF" id="PIRSF000847">
    <property type="entry name" value="Phos_ph_gly_syn"/>
    <property type="match status" value="1"/>
</dbReference>
<dbReference type="PANTHER" id="PTHR14269:SF62">
    <property type="entry name" value="CDP-DIACYLGLYCEROL--GLYCEROL-3-PHOSPHATE 3-PHOSPHATIDYLTRANSFERASE 1, CHLOROPLASTIC"/>
    <property type="match status" value="1"/>
</dbReference>
<evidence type="ECO:0000256" key="15">
    <source>
        <dbReference type="ARBA" id="ARBA00048586"/>
    </source>
</evidence>
<evidence type="ECO:0000256" key="16">
    <source>
        <dbReference type="RuleBase" id="RU003750"/>
    </source>
</evidence>
<keyword evidence="7" id="KW-0444">Lipid biosynthesis</keyword>
<feature type="transmembrane region" description="Helical" evidence="17">
    <location>
        <begin position="96"/>
        <end position="112"/>
    </location>
</feature>
<evidence type="ECO:0000256" key="14">
    <source>
        <dbReference type="ARBA" id="ARBA00023264"/>
    </source>
</evidence>
<reference evidence="18 19" key="1">
    <citation type="submission" date="2018-04" db="EMBL/GenBank/DDBJ databases">
        <title>Genomic Encyclopedia of Archaeal and Bacterial Type Strains, Phase II (KMG-II): from individual species to whole genera.</title>
        <authorList>
            <person name="Goeker M."/>
        </authorList>
    </citation>
    <scope>NUCLEOTIDE SEQUENCE [LARGE SCALE GENOMIC DNA]</scope>
    <source>
        <strain evidence="18 19">DSM 23382</strain>
    </source>
</reference>
<dbReference type="AlphaFoldDB" id="A0A2T5V8E4"/>
<evidence type="ECO:0000256" key="7">
    <source>
        <dbReference type="ARBA" id="ARBA00022516"/>
    </source>
</evidence>
<feature type="transmembrane region" description="Helical" evidence="17">
    <location>
        <begin position="6"/>
        <end position="23"/>
    </location>
</feature>
<comment type="similarity">
    <text evidence="4 16">Belongs to the CDP-alcohol phosphatidyltransferase class-I family.</text>
</comment>
<protein>
    <recommendedName>
        <fullName evidence="6">CDP-diacylglycerol--glycerol-3-phosphate 3-phosphatidyltransferase</fullName>
        <ecNumber evidence="5">2.7.8.5</ecNumber>
    </recommendedName>
</protein>
<proteinExistence type="inferred from homology"/>
<dbReference type="GO" id="GO:0046474">
    <property type="term" value="P:glycerophospholipid biosynthetic process"/>
    <property type="evidence" value="ECO:0007669"/>
    <property type="project" value="TreeGrafter"/>
</dbReference>